<name>A0A365XSH1_9BACT</name>
<evidence type="ECO:0000313" key="5">
    <source>
        <dbReference type="EMBL" id="RBL89080.1"/>
    </source>
</evidence>
<dbReference type="PROSITE" id="PS00061">
    <property type="entry name" value="ADH_SHORT"/>
    <property type="match status" value="1"/>
</dbReference>
<dbReference type="PANTHER" id="PTHR44196">
    <property type="entry name" value="DEHYDROGENASE/REDUCTASE SDR FAMILY MEMBER 7B"/>
    <property type="match status" value="1"/>
</dbReference>
<evidence type="ECO:0000256" key="3">
    <source>
        <dbReference type="RuleBase" id="RU000363"/>
    </source>
</evidence>
<dbReference type="PRINTS" id="PR00081">
    <property type="entry name" value="GDHRDH"/>
</dbReference>
<dbReference type="OrthoDB" id="9810734at2"/>
<dbReference type="InterPro" id="IPR036291">
    <property type="entry name" value="NAD(P)-bd_dom_sf"/>
</dbReference>
<dbReference type="EMBL" id="QFFJ01000002">
    <property type="protein sequence ID" value="RBL89080.1"/>
    <property type="molecule type" value="Genomic_DNA"/>
</dbReference>
<dbReference type="Gene3D" id="3.40.50.720">
    <property type="entry name" value="NAD(P)-binding Rossmann-like Domain"/>
    <property type="match status" value="1"/>
</dbReference>
<keyword evidence="6" id="KW-1185">Reference proteome</keyword>
<dbReference type="PRINTS" id="PR00080">
    <property type="entry name" value="SDRFAMILY"/>
</dbReference>
<sequence length="246" mass="26465">MRTYNNTVLITGGSAGIGLALARALAEEGNKVIITGRDAARLEQAAAAVPGLIPIVSDVTRHQSVKQLVQTLKREHPELNILINNAGRASAYRLSDHAQAFDKAADEMLTNYLAIIQLTELLLPQLRHQEEAAIVNVSSVTALVPSVALPTYAASKAALHSYTQALRLSVSPVRVFELMPPLVNTAFSREIGGEKGIPPEQVATEFMAALANDEYEIHVGDTRKVFQLVRSASPAQAVQTFNAHSL</sequence>
<evidence type="ECO:0000259" key="4">
    <source>
        <dbReference type="SMART" id="SM00822"/>
    </source>
</evidence>
<dbReference type="RefSeq" id="WP_113617824.1">
    <property type="nucleotide sequence ID" value="NZ_QFFJ01000002.1"/>
</dbReference>
<comment type="similarity">
    <text evidence="1 3">Belongs to the short-chain dehydrogenases/reductases (SDR) family.</text>
</comment>
<dbReference type="AlphaFoldDB" id="A0A365XSH1"/>
<dbReference type="InterPro" id="IPR002347">
    <property type="entry name" value="SDR_fam"/>
</dbReference>
<dbReference type="PANTHER" id="PTHR44196:SF1">
    <property type="entry name" value="DEHYDROGENASE_REDUCTASE SDR FAMILY MEMBER 7B"/>
    <property type="match status" value="1"/>
</dbReference>
<evidence type="ECO:0000256" key="1">
    <source>
        <dbReference type="ARBA" id="ARBA00006484"/>
    </source>
</evidence>
<feature type="domain" description="Ketoreductase" evidence="4">
    <location>
        <begin position="6"/>
        <end position="182"/>
    </location>
</feature>
<organism evidence="5 6">
    <name type="scientific">Chitinophaga flava</name>
    <dbReference type="NCBI Taxonomy" id="2259036"/>
    <lineage>
        <taxon>Bacteria</taxon>
        <taxon>Pseudomonadati</taxon>
        <taxon>Bacteroidota</taxon>
        <taxon>Chitinophagia</taxon>
        <taxon>Chitinophagales</taxon>
        <taxon>Chitinophagaceae</taxon>
        <taxon>Chitinophaga</taxon>
    </lineage>
</organism>
<evidence type="ECO:0000256" key="2">
    <source>
        <dbReference type="ARBA" id="ARBA00023002"/>
    </source>
</evidence>
<dbReference type="Proteomes" id="UP000253410">
    <property type="component" value="Unassembled WGS sequence"/>
</dbReference>
<keyword evidence="2" id="KW-0560">Oxidoreductase</keyword>
<dbReference type="GO" id="GO:0016020">
    <property type="term" value="C:membrane"/>
    <property type="evidence" value="ECO:0007669"/>
    <property type="project" value="TreeGrafter"/>
</dbReference>
<dbReference type="InterPro" id="IPR020904">
    <property type="entry name" value="Sc_DH/Rdtase_CS"/>
</dbReference>
<dbReference type="GO" id="GO:0016491">
    <property type="term" value="F:oxidoreductase activity"/>
    <property type="evidence" value="ECO:0007669"/>
    <property type="project" value="UniProtKB-KW"/>
</dbReference>
<dbReference type="SUPFAM" id="SSF51735">
    <property type="entry name" value="NAD(P)-binding Rossmann-fold domains"/>
    <property type="match status" value="1"/>
</dbReference>
<accession>A0A365XSH1</accession>
<reference evidence="5 6" key="1">
    <citation type="submission" date="2018-05" db="EMBL/GenBank/DDBJ databases">
        <title>Chitinophaga sp. K3CV102501T nov., isolated from isolated from a monsoon evergreen broad-leaved forest soil.</title>
        <authorList>
            <person name="Lv Y."/>
        </authorList>
    </citation>
    <scope>NUCLEOTIDE SEQUENCE [LARGE SCALE GENOMIC DNA]</scope>
    <source>
        <strain evidence="5 6">GDMCC 1.1325</strain>
    </source>
</reference>
<dbReference type="Pfam" id="PF00106">
    <property type="entry name" value="adh_short"/>
    <property type="match status" value="1"/>
</dbReference>
<protein>
    <submittedName>
        <fullName evidence="5">Short-chain dehydrogenase</fullName>
    </submittedName>
</protein>
<evidence type="ECO:0000313" key="6">
    <source>
        <dbReference type="Proteomes" id="UP000253410"/>
    </source>
</evidence>
<dbReference type="InterPro" id="IPR057326">
    <property type="entry name" value="KR_dom"/>
</dbReference>
<gene>
    <name evidence="5" type="ORF">DF182_21315</name>
</gene>
<dbReference type="SMART" id="SM00822">
    <property type="entry name" value="PKS_KR"/>
    <property type="match status" value="1"/>
</dbReference>
<proteinExistence type="inferred from homology"/>
<comment type="caution">
    <text evidence="5">The sequence shown here is derived from an EMBL/GenBank/DDBJ whole genome shotgun (WGS) entry which is preliminary data.</text>
</comment>